<dbReference type="EMBL" id="JAMSHJ010000001">
    <property type="protein sequence ID" value="KAI5445306.1"/>
    <property type="molecule type" value="Genomic_DNA"/>
</dbReference>
<keyword evidence="2" id="KW-1185">Reference proteome</keyword>
<comment type="caution">
    <text evidence="1">The sequence shown here is derived from an EMBL/GenBank/DDBJ whole genome shotgun (WGS) entry which is preliminary data.</text>
</comment>
<evidence type="ECO:0000313" key="1">
    <source>
        <dbReference type="EMBL" id="KAI5445306.1"/>
    </source>
</evidence>
<organism evidence="1 2">
    <name type="scientific">Pisum sativum</name>
    <name type="common">Garden pea</name>
    <name type="synonym">Lathyrus oleraceus</name>
    <dbReference type="NCBI Taxonomy" id="3888"/>
    <lineage>
        <taxon>Eukaryota</taxon>
        <taxon>Viridiplantae</taxon>
        <taxon>Streptophyta</taxon>
        <taxon>Embryophyta</taxon>
        <taxon>Tracheophyta</taxon>
        <taxon>Spermatophyta</taxon>
        <taxon>Magnoliopsida</taxon>
        <taxon>eudicotyledons</taxon>
        <taxon>Gunneridae</taxon>
        <taxon>Pentapetalae</taxon>
        <taxon>rosids</taxon>
        <taxon>fabids</taxon>
        <taxon>Fabales</taxon>
        <taxon>Fabaceae</taxon>
        <taxon>Papilionoideae</taxon>
        <taxon>50 kb inversion clade</taxon>
        <taxon>NPAAA clade</taxon>
        <taxon>Hologalegina</taxon>
        <taxon>IRL clade</taxon>
        <taxon>Fabeae</taxon>
        <taxon>Lathyrus</taxon>
    </lineage>
</organism>
<proteinExistence type="predicted"/>
<accession>A0A9D5GXV5</accession>
<protein>
    <submittedName>
        <fullName evidence="1">Uncharacterized protein</fullName>
    </submittedName>
</protein>
<dbReference type="Proteomes" id="UP001058974">
    <property type="component" value="Chromosome 1"/>
</dbReference>
<dbReference type="AlphaFoldDB" id="A0A9D5GXV5"/>
<sequence length="115" mass="13406">MDKLLYLTMQAILDDEWKMLRASKNGLLVSDFMVSGDFLLFREASVRQVNRVTRLLELFCIMPRKVGMEKFTYGRIMNPIRALDARWIPKHPRRVTRAEEVPTIEEHPAETVGPC</sequence>
<evidence type="ECO:0000313" key="2">
    <source>
        <dbReference type="Proteomes" id="UP001058974"/>
    </source>
</evidence>
<name>A0A9D5GXV5_PEA</name>
<dbReference type="Gramene" id="Psat01G0351200-T1">
    <property type="protein sequence ID" value="KAI5445306.1"/>
    <property type="gene ID" value="KIW84_013512"/>
</dbReference>
<gene>
    <name evidence="1" type="ORF">KIW84_013512</name>
</gene>
<reference evidence="1 2" key="1">
    <citation type="journal article" date="2022" name="Nat. Genet.">
        <title>Improved pea reference genome and pan-genome highlight genomic features and evolutionary characteristics.</title>
        <authorList>
            <person name="Yang T."/>
            <person name="Liu R."/>
            <person name="Luo Y."/>
            <person name="Hu S."/>
            <person name="Wang D."/>
            <person name="Wang C."/>
            <person name="Pandey M.K."/>
            <person name="Ge S."/>
            <person name="Xu Q."/>
            <person name="Li N."/>
            <person name="Li G."/>
            <person name="Huang Y."/>
            <person name="Saxena R.K."/>
            <person name="Ji Y."/>
            <person name="Li M."/>
            <person name="Yan X."/>
            <person name="He Y."/>
            <person name="Liu Y."/>
            <person name="Wang X."/>
            <person name="Xiang C."/>
            <person name="Varshney R.K."/>
            <person name="Ding H."/>
            <person name="Gao S."/>
            <person name="Zong X."/>
        </authorList>
    </citation>
    <scope>NUCLEOTIDE SEQUENCE [LARGE SCALE GENOMIC DNA]</scope>
    <source>
        <strain evidence="1 2">cv. Zhongwan 6</strain>
    </source>
</reference>